<dbReference type="InterPro" id="IPR016024">
    <property type="entry name" value="ARM-type_fold"/>
</dbReference>
<dbReference type="EMBL" id="JXLN01003300">
    <property type="protein sequence ID" value="KPM02920.1"/>
    <property type="molecule type" value="Genomic_DNA"/>
</dbReference>
<dbReference type="PROSITE" id="PS51190">
    <property type="entry name" value="FATC"/>
    <property type="match status" value="1"/>
</dbReference>
<dbReference type="PANTHER" id="PTHR11139">
    <property type="entry name" value="ATAXIA TELANGIECTASIA MUTATED ATM -RELATED"/>
    <property type="match status" value="1"/>
</dbReference>
<dbReference type="InterPro" id="IPR011009">
    <property type="entry name" value="Kinase-like_dom_sf"/>
</dbReference>
<dbReference type="OrthoDB" id="5570127at2759"/>
<evidence type="ECO:0000256" key="2">
    <source>
        <dbReference type="SAM" id="MobiDB-lite"/>
    </source>
</evidence>
<dbReference type="GO" id="GO:0006355">
    <property type="term" value="P:regulation of DNA-templated transcription"/>
    <property type="evidence" value="ECO:0007669"/>
    <property type="project" value="TreeGrafter"/>
</dbReference>
<sequence length="4050" mass="464653">METDNEDNACLALRIVFDIHRRIPKMIDEAKKVFNLAKKFIMSCIQNSSKILKQYKQYHVRSMEELDLEPILQEIFVSTSLEYKQDDSQKNINCFTLLPRGINSLKLMIDLPLNVILLIQIYRTALEPEYIDLLNLGFKLLAIQPSDEQKSHDQFNLDVYIDFLMIQIKHLSFISFLMRNQEEKLTQYIDGEQLPLIVLSLLKNIPDDMINLRKDLLLSCRYILSTKFRSYFVSHVTDFFDEKTLIGDSWNTRDLVRPLAYSVVFDLIHQTRDSMSIKELTIALNLYSKNFYEDNPPASVMIMTCRVIFNIVDSFSKSANRENWTGVIQLLVKVLEMITDKIESMVEFMMPSMKSKILAAKSKSSPLTNDIGKETLNFNDKRSNYKSKTEYVCASFIETDDVRYQFSFPESQNYFTDFRTLSKTLINGMKILSTKLTDIHTRIQDCNIQQNAISIVNYKTGYCRPRDIDIIVRFLKNGIKVLEVYNSNLFPTPPNRQIQTAAQMQQNLHIRAKEEKEIIESFSAVFTCLPTQTFRVIIKDSIDFIINAIIENPNIQQLVNCFLSNKNTSSVFADTLTFYLVERMEVMGKNTELSNLYLKLFKSVFGSVSCFKYENEKMLQSHLKKLVKNSMEMAINAQEPYNYFMLLRALFRSIGGGTHDQLYREFLPMLPTLLQGLNRFQTGIHRQNMKDLFVELCLTIPVRLSSLLPYLPWLMDPLVSALNGTPSLISQGLRTLELCVDNLQPDFLYAHFQPIRIELMQSLWRTLRQNENIASVSLRILGKLGGTNHRMMIEPQKLTYYDSHRESSMYEDESFLDKENSEQSSSLNIPSHGSCAYIEIEFADSKFSLNMPVDRCIAAAYKYLRSPTTDPFYRQHCWELVKGFLSANIQRFISKDDQEHLEKLFSHPAFTSGTEFGYPSSIAPNLSSSFSKINFYKFCDEKLRKVHEQALIAMLTASAIKELTVNVLKFMVSLTRTYTLVAICQQSGPIHTSGRIVKLHGMDPLVLIDALTSTMGQEEQELGKPCRFLICIIIDTAVTILGSKERACQLPLFEYMLNKVCLLCYERAWYSKYGGCVTVRYIFDRMSLRWLLNHQLTIVKAMFFVMMDLAGDLSIGVIETAKDNLETMIKICCPSPNTPKESDLIDLQQKSMNEVTQELLRQVTHSNTTVRQQAMHLLSVMAKTSDCSVADIIEPHKILLADMVPFKKHKLFHQPFHVQIGILEGITFFISLEPQLFVIDLENVDHQCFFNDLISICENDDAQLGKLSCYKHYITQLPQLRKAALRMLSACQYLQSMSNKIFDVLYKALTSSDIELQDCAYDCMKKYKYIQDINPDLIRKTVRGFLMTISELKVLTAKDHLLILKLKNLARLYTFLFNDKLCEHMLQQLNRLIENCGNILRKHRDREYEMRMKAQQNQNVENTASSLSFDVESILPANLNIAAEIIYLFCEISAAESTYVKVLLNLLNQTELFLDIYVAKTFYKPIQCFMKRYTKISIAQFQANLNTESIFRFFCYVFDDEKDGEPFRAILYTSPSIIIEMLNTKLSSTPIQSIPLTTTATQSPQNVPTPGMNIDVTSSSPNSPSFIASQSSVNHSRYQAIKVISILIKHDPKWISSQGELVKVLKTLWLSDSFHIGQDNFLIDYQQWEEPRLLAQCLLCYLEDNIDEIEFFFQMLKAFLHLYLCSFEFLKKFFITTIPETYDIDWKKRSFLKYFELFPVTRTICPKSDCCLEWSQNLKAKILQLMIIPIFNQAIKSSKLKEFLQLPKDYEIPPFSPAYNFQPNLVSIFLNVLANDPKTSDGLQMFVIQLGCLIIEHASEYVRPLQKQEQNENSSRVLMQYDPVRILMQYAWPDVIQASKRQDSMKKFVCNLLFCHIISKNKIIKRLIKPVLCNLFKVCSSESRNVIFNALEILIPVLPQRLKEGYRTLRNLTKKLLFEEVHSTAQTNHLLQIIIRYYRIFYPTRHNYIQYMISSIQRLAFSANGTFDHRKMALDLIEVIIRWEHERISSEQMDRSDDDSSGSECSYDSKQDQQSQSMQSSSKSSAGLQSQETQSNGPIAKEYSDTIILFLIRFICLVGENASQQQQQQQQQQLNSAQQVAQSNLAASNEFLSRRAQSLLKDILQNEFWPLKDIKLTLLERILMTVKDNSSGNICQALELIILFLDTMKRDVIIQLLSPLQRAISACCTSTNPKIVSTVHNLLTKLMAIVPPSGLSSTIFPESGQPVRAVNQTLETFEQLYTDIHSIILNGLASYNKIGQPLNDQSIVTGPLQGPNAQNLQFQHQLMSNVLNRSSGGGTPGAPVHMMNSTTTTLSQLFSVLMCLKAACVNKPMYIDRLATPFSTMFQKLVKEHTGSANNSNQTSDFNVSLCADIINLCIELIKNRIGALTNEIRRNILNNVFLTLIDKTTDVKVMRTLLKMVEDWIKQPSLSSAQCKANPSITTSAPGFRDKTMMIIRVGVNINQRFPNEIDLNIQFLELVYYIYSDDQLKSSDIASKLESAFMSGLRCSQPELRQKFFTLLDNCLRKSVADRLLYIIINQNWEAIGAHFWIKQAIELILSVSDDSKIISSPNKNALIPLPTALVPNNDHQDKSLLSGFVSNGIDYLSSMTIIDPSINLDLFGIGNTTNLQSSSTSSSSNGVDSLMEIDPSNEHVNDLFKDQNSTSNSAANSESSKSTSTTNSKQNICKIACEFLNENATYKSSTFYHALSQLCHLDNDLAYHIWIQLFPRIYSILNDHQRTIVSLELPGFLLSGAHAQQRDIQQTKISVVGTFFEAISYCNPPIIFRPQIIRYLSKYNYVWHRGCLILEEEIDSSNNMNPVTAIGGLVTNNIGQQANLNFSNYFSKQNRSFISNSEKNALACNLPANLDDLFPSELPSSLSQPYYHECLSALADICETLKESDYWSGIWCKKAQYKETLMAIAYEQQGYFEQAKGAYELAMSKASNDYSTAPSPPWLKEEFTLWEQHWIRCSKELNQWDFLLEYATNRESLNPLLILESAWRIPDWNAMAQGLILVEHNLFKDFAWRLALYKGYNAICNLNNRDFALAERMIEFSSQFLVKEWRRLPHIVSSAHITILQGAHQVIELQEALNVHQILFNHNGMYSSERLNGDIRCLIKTWKNRLPDFTDDLSHWSDIFTWRQHHYQAIVTKSEQDNLLQAQQQQSNASNVTSALALCGAHASAQSLIHLAKIARQNFLINVALDQLSRIHTIPKVPIIDCYHKIRQQLKCYLLKHSIQPTGDFKELHEAMSVVECTQLSFFQADTKAEFIALKGHILSKMKRTEEADKNLSIALQIHDQSAKCWAMWAEFYYELFMDSVNESFSQRDLKHGSNAVIAYLQASRQMLETKVRKYLARVLWLLSYDKNDYFADIIEKFNAGLSPSHWIPWVQQLLQCLVRSKSQTFLNIISQMSKFYPEAVYYPTRTTYLALKCEQRDIAFKIAYCRGSGPKAEMPVSNGLWRCTKIMHFQRELHPTLLTSIEGIIDQFPWFRENSSEEILRQLRQALAKCYTLAFENRKNVAETVATQPILNYIRKMTNTFGTGIDGIVSGNSNVLNESKNLNATNAKRSQSSFTEKTTTAASETLARRAQSTVQDPDFQKMKQQFANDFDFKMKGSKKLHQIIGKLKKWIKILEAKTRLLPKSWLLEEKCRYLSNFSQSICNVSLPGEHYLPTNNTSGAVHIARFMPKVELVSKHNTIARRLYIRGENGKIYPYLVLSDSSITDLRNEERFLHLLRLLNHYMTKHKETSRRVLNFTVPKILAISTQMRLVEDNVSSLSLIEIYKQHMIRRGSDPDAPIAKYYDQLLSSQTKGLQVSPAQLKEIIEDIQSSMAPRTLLKEWALNTYASATDFWHFRKLFTLQLGLAGLSEFVFHLTRLNPDMMYIHRDSGLMNIAYYRFDFIEEKAIFRDEIINWYKRTKINENLASLSSAIQAAKSVNAAAAAAAATANDPNNEHCDEIKDQDQTQRLQSMMDEKLLSIVEKNLDLREPPQIPEKELVTLTTKAVNSIMSRLQNLATFEGIDSNVAKLIDTAMSQENLCQMDPAWHPWL</sequence>
<dbReference type="InterPro" id="IPR003151">
    <property type="entry name" value="PIK-rel_kinase_FAT"/>
</dbReference>
<feature type="domain" description="FAT" evidence="4">
    <location>
        <begin position="2855"/>
        <end position="3430"/>
    </location>
</feature>
<dbReference type="Pfam" id="PF02260">
    <property type="entry name" value="FATC"/>
    <property type="match status" value="1"/>
</dbReference>
<dbReference type="InterPro" id="IPR050517">
    <property type="entry name" value="DDR_Repair_Kinase"/>
</dbReference>
<dbReference type="GO" id="GO:0006281">
    <property type="term" value="P:DNA repair"/>
    <property type="evidence" value="ECO:0007669"/>
    <property type="project" value="TreeGrafter"/>
</dbReference>
<dbReference type="Pfam" id="PF20206">
    <property type="entry name" value="Tra1_ring"/>
    <property type="match status" value="1"/>
</dbReference>
<reference evidence="6 7" key="1">
    <citation type="journal article" date="2015" name="Parasit. Vectors">
        <title>Draft genome of the scabies mite.</title>
        <authorList>
            <person name="Rider S.D.Jr."/>
            <person name="Morgan M.S."/>
            <person name="Arlian L.G."/>
        </authorList>
    </citation>
    <scope>NUCLEOTIDE SEQUENCE [LARGE SCALE GENOMIC DNA]</scope>
    <source>
        <strain evidence="6">Arlian Lab</strain>
    </source>
</reference>
<evidence type="ECO:0000313" key="7">
    <source>
        <dbReference type="Proteomes" id="UP000616769"/>
    </source>
</evidence>
<dbReference type="PROSITE" id="PS50290">
    <property type="entry name" value="PI3_4_KINASE_3"/>
    <property type="match status" value="1"/>
</dbReference>
<comment type="caution">
    <text evidence="6">The sequence shown here is derived from an EMBL/GenBank/DDBJ whole genome shotgun (WGS) entry which is preliminary data.</text>
</comment>
<feature type="compositionally biased region" description="Low complexity" evidence="2">
    <location>
        <begin position="2026"/>
        <end position="2051"/>
    </location>
</feature>
<evidence type="ECO:0000256" key="1">
    <source>
        <dbReference type="ARBA" id="ARBA00007234"/>
    </source>
</evidence>
<dbReference type="InterPro" id="IPR046805">
    <property type="entry name" value="Tra1_ring"/>
</dbReference>
<name>A0A131ZXT9_SARSC</name>
<feature type="region of interest" description="Disordered" evidence="2">
    <location>
        <begin position="2010"/>
        <end position="2056"/>
    </location>
</feature>
<evidence type="ECO:0000259" key="3">
    <source>
        <dbReference type="PROSITE" id="PS50290"/>
    </source>
</evidence>
<protein>
    <submittedName>
        <fullName evidence="6">Nipped-A-like protein</fullName>
    </submittedName>
</protein>
<comment type="similarity">
    <text evidence="1">Belongs to the PI3/PI4-kinase family. TRA1 subfamily.</text>
</comment>
<evidence type="ECO:0000259" key="5">
    <source>
        <dbReference type="PROSITE" id="PS51190"/>
    </source>
</evidence>
<feature type="domain" description="FATC" evidence="5">
    <location>
        <begin position="4018"/>
        <end position="4050"/>
    </location>
</feature>
<dbReference type="InterPro" id="IPR003152">
    <property type="entry name" value="FATC_dom"/>
</dbReference>
<dbReference type="PANTHER" id="PTHR11139:SF1">
    <property type="entry name" value="TRANSFORMATION_TRANSCRIPTION DOMAIN-ASSOCIATED PROTEIN"/>
    <property type="match status" value="1"/>
</dbReference>
<dbReference type="InterPro" id="IPR014009">
    <property type="entry name" value="PIK_FAT"/>
</dbReference>
<dbReference type="GO" id="GO:0035267">
    <property type="term" value="C:NuA4 histone acetyltransferase complex"/>
    <property type="evidence" value="ECO:0007669"/>
    <property type="project" value="TreeGrafter"/>
</dbReference>
<gene>
    <name evidence="6" type="ORF">QR98_0013460</name>
</gene>
<dbReference type="VEuPathDB" id="VectorBase:SSCA009686"/>
<evidence type="ECO:0000313" key="6">
    <source>
        <dbReference type="EMBL" id="KPM02920.1"/>
    </source>
</evidence>
<dbReference type="InterPro" id="IPR046807">
    <property type="entry name" value="Tra1_central"/>
</dbReference>
<dbReference type="GO" id="GO:0005634">
    <property type="term" value="C:nucleus"/>
    <property type="evidence" value="ECO:0007669"/>
    <property type="project" value="TreeGrafter"/>
</dbReference>
<evidence type="ECO:0000259" key="4">
    <source>
        <dbReference type="PROSITE" id="PS51189"/>
    </source>
</evidence>
<dbReference type="GO" id="GO:0004672">
    <property type="term" value="F:protein kinase activity"/>
    <property type="evidence" value="ECO:0007669"/>
    <property type="project" value="UniProtKB-ARBA"/>
</dbReference>
<dbReference type="Pfam" id="PF02259">
    <property type="entry name" value="FAT"/>
    <property type="match status" value="1"/>
</dbReference>
<dbReference type="SUPFAM" id="SSF48371">
    <property type="entry name" value="ARM repeat"/>
    <property type="match status" value="3"/>
</dbReference>
<dbReference type="GO" id="GO:0000124">
    <property type="term" value="C:SAGA complex"/>
    <property type="evidence" value="ECO:0007669"/>
    <property type="project" value="TreeGrafter"/>
</dbReference>
<feature type="domain" description="PI3K/PI4K catalytic" evidence="3">
    <location>
        <begin position="3687"/>
        <end position="4014"/>
    </location>
</feature>
<dbReference type="SMART" id="SM01343">
    <property type="entry name" value="FATC"/>
    <property type="match status" value="1"/>
</dbReference>
<feature type="region of interest" description="Disordered" evidence="2">
    <location>
        <begin position="2656"/>
        <end position="2681"/>
    </location>
</feature>
<dbReference type="PROSITE" id="PS51189">
    <property type="entry name" value="FAT"/>
    <property type="match status" value="1"/>
</dbReference>
<organism evidence="6 7">
    <name type="scientific">Sarcoptes scabiei</name>
    <name type="common">Itch mite</name>
    <name type="synonym">Acarus scabiei</name>
    <dbReference type="NCBI Taxonomy" id="52283"/>
    <lineage>
        <taxon>Eukaryota</taxon>
        <taxon>Metazoa</taxon>
        <taxon>Ecdysozoa</taxon>
        <taxon>Arthropoda</taxon>
        <taxon>Chelicerata</taxon>
        <taxon>Arachnida</taxon>
        <taxon>Acari</taxon>
        <taxon>Acariformes</taxon>
        <taxon>Sarcoptiformes</taxon>
        <taxon>Astigmata</taxon>
        <taxon>Psoroptidia</taxon>
        <taxon>Sarcoptoidea</taxon>
        <taxon>Sarcoptidae</taxon>
        <taxon>Sarcoptinae</taxon>
        <taxon>Sarcoptes</taxon>
    </lineage>
</organism>
<dbReference type="CDD" id="cd05163">
    <property type="entry name" value="PIKK_TRRAP"/>
    <property type="match status" value="1"/>
</dbReference>
<dbReference type="Pfam" id="PF00454">
    <property type="entry name" value="PI3_PI4_kinase"/>
    <property type="match status" value="1"/>
</dbReference>
<feature type="compositionally biased region" description="Low complexity" evidence="2">
    <location>
        <begin position="2663"/>
        <end position="2681"/>
    </location>
</feature>
<dbReference type="SUPFAM" id="SSF48452">
    <property type="entry name" value="TPR-like"/>
    <property type="match status" value="1"/>
</dbReference>
<dbReference type="SUPFAM" id="SSF56112">
    <property type="entry name" value="Protein kinase-like (PK-like)"/>
    <property type="match status" value="1"/>
</dbReference>
<dbReference type="InterPro" id="IPR000403">
    <property type="entry name" value="PI3/4_kinase_cat_dom"/>
</dbReference>
<proteinExistence type="inferred from homology"/>
<dbReference type="Proteomes" id="UP000616769">
    <property type="component" value="Unassembled WGS sequence"/>
</dbReference>
<dbReference type="InterPro" id="IPR011990">
    <property type="entry name" value="TPR-like_helical_dom_sf"/>
</dbReference>
<dbReference type="Pfam" id="PF20175">
    <property type="entry name" value="Tra1_central"/>
    <property type="match status" value="1"/>
</dbReference>
<accession>A0A131ZXT9</accession>